<keyword evidence="14" id="KW-0496">Mitochondrion</keyword>
<evidence type="ECO:0000256" key="3">
    <source>
        <dbReference type="ARBA" id="ARBA00005119"/>
    </source>
</evidence>
<keyword evidence="8" id="KW-0444">Lipid biosynthesis</keyword>
<keyword evidence="17" id="KW-1208">Phospholipid metabolism</keyword>
<feature type="compositionally biased region" description="Low complexity" evidence="19">
    <location>
        <begin position="57"/>
        <end position="81"/>
    </location>
</feature>
<evidence type="ECO:0000256" key="6">
    <source>
        <dbReference type="ARBA" id="ARBA00012487"/>
    </source>
</evidence>
<gene>
    <name evidence="20" type="ORF">FZEAL_3900</name>
</gene>
<dbReference type="AlphaFoldDB" id="A0A8H4UNH8"/>
<keyword evidence="10" id="KW-0548">Nucleotidyltransferase</keyword>
<evidence type="ECO:0000256" key="2">
    <source>
        <dbReference type="ARBA" id="ARBA00004443"/>
    </source>
</evidence>
<evidence type="ECO:0000256" key="14">
    <source>
        <dbReference type="ARBA" id="ARBA00023128"/>
    </source>
</evidence>
<dbReference type="PANTHER" id="PTHR13619:SF0">
    <property type="entry name" value="PHOSPHATIDATE CYTIDYLYLTRANSFERASE, MITOCHONDRIAL"/>
    <property type="match status" value="1"/>
</dbReference>
<reference evidence="20" key="2">
    <citation type="submission" date="2020-05" db="EMBL/GenBank/DDBJ databases">
        <authorList>
            <person name="Kim H.-S."/>
            <person name="Proctor R.H."/>
            <person name="Brown D.W."/>
        </authorList>
    </citation>
    <scope>NUCLEOTIDE SEQUENCE</scope>
    <source>
        <strain evidence="20">NRRL 22465</strain>
    </source>
</reference>
<keyword evidence="11" id="KW-0999">Mitochondrion inner membrane</keyword>
<keyword evidence="13" id="KW-0443">Lipid metabolism</keyword>
<evidence type="ECO:0000256" key="15">
    <source>
        <dbReference type="ARBA" id="ARBA00023136"/>
    </source>
</evidence>
<evidence type="ECO:0000313" key="21">
    <source>
        <dbReference type="Proteomes" id="UP000635477"/>
    </source>
</evidence>
<dbReference type="OrthoDB" id="341477at2759"/>
<evidence type="ECO:0000313" key="20">
    <source>
        <dbReference type="EMBL" id="KAF4980038.1"/>
    </source>
</evidence>
<dbReference type="GO" id="GO:0005743">
    <property type="term" value="C:mitochondrial inner membrane"/>
    <property type="evidence" value="ECO:0007669"/>
    <property type="project" value="UniProtKB-SubCell"/>
</dbReference>
<accession>A0A8H4UNH8</accession>
<evidence type="ECO:0000256" key="11">
    <source>
        <dbReference type="ARBA" id="ARBA00022792"/>
    </source>
</evidence>
<dbReference type="PANTHER" id="PTHR13619">
    <property type="entry name" value="PHOSPHATIDATE CYTIDYLYLTRANSFERASE, MITOCHONDRIAL"/>
    <property type="match status" value="1"/>
</dbReference>
<dbReference type="UniPathway" id="UPA00557">
    <property type="reaction ID" value="UER00614"/>
</dbReference>
<comment type="cofactor">
    <cofactor evidence="1">
        <name>Mg(2+)</name>
        <dbReference type="ChEBI" id="CHEBI:18420"/>
    </cofactor>
</comment>
<evidence type="ECO:0000256" key="1">
    <source>
        <dbReference type="ARBA" id="ARBA00001946"/>
    </source>
</evidence>
<keyword evidence="9" id="KW-0808">Transferase</keyword>
<feature type="compositionally biased region" description="Polar residues" evidence="19">
    <location>
        <begin position="40"/>
        <end position="51"/>
    </location>
</feature>
<keyword evidence="21" id="KW-1185">Reference proteome</keyword>
<name>A0A8H4UNH8_9HYPO</name>
<evidence type="ECO:0000256" key="5">
    <source>
        <dbReference type="ARBA" id="ARBA00005458"/>
    </source>
</evidence>
<comment type="subcellular location">
    <subcellularLocation>
        <location evidence="2">Mitochondrion inner membrane</location>
        <topology evidence="2">Peripheral membrane protein</topology>
        <orientation evidence="2">Matrix side</orientation>
    </subcellularLocation>
</comment>
<protein>
    <recommendedName>
        <fullName evidence="7">Phosphatidate cytidylyltransferase, mitochondrial</fullName>
        <ecNumber evidence="6">2.7.7.41</ecNumber>
    </recommendedName>
    <alternativeName>
        <fullName evidence="18">CDP-diacylglycerol synthase</fullName>
    </alternativeName>
</protein>
<evidence type="ECO:0000256" key="18">
    <source>
        <dbReference type="ARBA" id="ARBA00029893"/>
    </source>
</evidence>
<dbReference type="Proteomes" id="UP000635477">
    <property type="component" value="Unassembled WGS sequence"/>
</dbReference>
<evidence type="ECO:0000256" key="19">
    <source>
        <dbReference type="SAM" id="MobiDB-lite"/>
    </source>
</evidence>
<proteinExistence type="inferred from homology"/>
<dbReference type="GO" id="GO:0032049">
    <property type="term" value="P:cardiolipin biosynthetic process"/>
    <property type="evidence" value="ECO:0007669"/>
    <property type="project" value="InterPro"/>
</dbReference>
<keyword evidence="12" id="KW-0460">Magnesium</keyword>
<evidence type="ECO:0000256" key="17">
    <source>
        <dbReference type="ARBA" id="ARBA00023264"/>
    </source>
</evidence>
<sequence length="514" mass="57906">MASIGLRSSVTIRAISLRPSHTRQLPFHLQKLPSTQYIPSPSLSRWSSNATKRSDNASDSQSSATSTSTPDSSLASSASSSPRKSKINVFSSDWEDLDTSIKTFDDLPHRLFGANQHMIINDELKEALRLMLRQFNAPIIYCFAYGSGVFPQESSKPSIAETAFRSVHPNPSDALVKSQKGNPKMIDFIFGVSHTEHWHSINMKQHRDHYSGIASLGSGIVSRVQNWGAGVYFNPYVEVNGMLIKYGVTSIDNLVTDLSSWESLYLAGRLQKPVKILRDHPRVRLANQHNLIAAVRTALLLLPPDFTEAQLYSTIAGLSYLGDPRMALPTENKSKVSNIVDNNIVHFRRLYAPLIKTLPNVDFSGPCRIDDNDWILNPEANNTLQQDMDPVRRGNIVRRLPQTFRSRLYFQYQKKFGIPRGEFNELMKATTDEEGGAVQRMQGGDFERRIAKDDTQQLHATVRAVVRQTVHWPSTAQSIKGLLMGGFSRTWRYLGEKMSKWKKGQQRKSDEKSE</sequence>
<dbReference type="GO" id="GO:0016024">
    <property type="term" value="P:CDP-diacylglycerol biosynthetic process"/>
    <property type="evidence" value="ECO:0007669"/>
    <property type="project" value="UniProtKB-UniPathway"/>
</dbReference>
<evidence type="ECO:0000256" key="7">
    <source>
        <dbReference type="ARBA" id="ARBA00018337"/>
    </source>
</evidence>
<keyword evidence="16" id="KW-0594">Phospholipid biosynthesis</keyword>
<evidence type="ECO:0000256" key="8">
    <source>
        <dbReference type="ARBA" id="ARBA00022516"/>
    </source>
</evidence>
<dbReference type="InterPro" id="IPR015222">
    <property type="entry name" value="Tam41"/>
</dbReference>
<comment type="pathway">
    <text evidence="3">Phospholipid metabolism; CDP-diacylglycerol biosynthesis; CDP-diacylglycerol from sn-glycerol 3-phosphate: step 3/3.</text>
</comment>
<evidence type="ECO:0000256" key="16">
    <source>
        <dbReference type="ARBA" id="ARBA00023209"/>
    </source>
</evidence>
<comment type="pathway">
    <text evidence="4">Lipid metabolism.</text>
</comment>
<dbReference type="EMBL" id="JABEYC010000260">
    <property type="protein sequence ID" value="KAF4980038.1"/>
    <property type="molecule type" value="Genomic_DNA"/>
</dbReference>
<dbReference type="GO" id="GO:0004605">
    <property type="term" value="F:phosphatidate cytidylyltransferase activity"/>
    <property type="evidence" value="ECO:0007669"/>
    <property type="project" value="UniProtKB-EC"/>
</dbReference>
<comment type="caution">
    <text evidence="20">The sequence shown here is derived from an EMBL/GenBank/DDBJ whole genome shotgun (WGS) entry which is preliminary data.</text>
</comment>
<comment type="similarity">
    <text evidence="5">Belongs to the TAM41 family.</text>
</comment>
<dbReference type="PIRSF" id="PIRSF028840">
    <property type="entry name" value="Mmp37"/>
    <property type="match status" value="1"/>
</dbReference>
<evidence type="ECO:0000256" key="13">
    <source>
        <dbReference type="ARBA" id="ARBA00023098"/>
    </source>
</evidence>
<evidence type="ECO:0000256" key="10">
    <source>
        <dbReference type="ARBA" id="ARBA00022695"/>
    </source>
</evidence>
<reference evidence="20" key="1">
    <citation type="journal article" date="2020" name="BMC Genomics">
        <title>Correction to: Identification and distribution of gene clusters required for synthesis of sphingolipid metabolism inhibitors in diverse species of the filamentous fungus Fusarium.</title>
        <authorList>
            <person name="Kim H.S."/>
            <person name="Lohmar J.M."/>
            <person name="Busman M."/>
            <person name="Brown D.W."/>
            <person name="Naumann T.A."/>
            <person name="Divon H.H."/>
            <person name="Lysoe E."/>
            <person name="Uhlig S."/>
            <person name="Proctor R.H."/>
        </authorList>
    </citation>
    <scope>NUCLEOTIDE SEQUENCE</scope>
    <source>
        <strain evidence="20">NRRL 22465</strain>
    </source>
</reference>
<evidence type="ECO:0000256" key="9">
    <source>
        <dbReference type="ARBA" id="ARBA00022679"/>
    </source>
</evidence>
<dbReference type="Pfam" id="PF09139">
    <property type="entry name" value="Tam41_Mmp37"/>
    <property type="match status" value="1"/>
</dbReference>
<dbReference type="EC" id="2.7.7.41" evidence="6"/>
<keyword evidence="15" id="KW-0472">Membrane</keyword>
<feature type="region of interest" description="Disordered" evidence="19">
    <location>
        <begin position="40"/>
        <end position="84"/>
    </location>
</feature>
<evidence type="ECO:0000256" key="12">
    <source>
        <dbReference type="ARBA" id="ARBA00022842"/>
    </source>
</evidence>
<organism evidence="20 21">
    <name type="scientific">Fusarium zealandicum</name>
    <dbReference type="NCBI Taxonomy" id="1053134"/>
    <lineage>
        <taxon>Eukaryota</taxon>
        <taxon>Fungi</taxon>
        <taxon>Dikarya</taxon>
        <taxon>Ascomycota</taxon>
        <taxon>Pezizomycotina</taxon>
        <taxon>Sordariomycetes</taxon>
        <taxon>Hypocreomycetidae</taxon>
        <taxon>Hypocreales</taxon>
        <taxon>Nectriaceae</taxon>
        <taxon>Fusarium</taxon>
        <taxon>Fusarium staphyleae species complex</taxon>
    </lineage>
</organism>
<evidence type="ECO:0000256" key="4">
    <source>
        <dbReference type="ARBA" id="ARBA00005189"/>
    </source>
</evidence>